<protein>
    <recommendedName>
        <fullName evidence="4">Solute-binding protein family 3/N-terminal domain-containing protein</fullName>
    </recommendedName>
</protein>
<evidence type="ECO:0000313" key="3">
    <source>
        <dbReference type="Proteomes" id="UP001061361"/>
    </source>
</evidence>
<proteinExistence type="predicted"/>
<dbReference type="Gene3D" id="3.40.190.10">
    <property type="entry name" value="Periplasmic binding protein-like II"/>
    <property type="match status" value="2"/>
</dbReference>
<accession>A0ABN6RV28</accession>
<feature type="signal peptide" evidence="1">
    <location>
        <begin position="1"/>
        <end position="21"/>
    </location>
</feature>
<sequence length="283" mass="32310">MKSVLFFLVFVAALAAEPVRAGDTIRWGGADNPPYHIFSGPGADTGYSDIVRIFFADRLTEYDHRKVKMTLARLMENARNGEDYCYCNLRRTPEREELFHYSDVTAVTLGPRLYVRKGSPILDMAEHGTVSLESLLDSGRYAGVAETGRSFGPDVRRIFEKHKSSVLLQVCPDVAQKFEMVHNNRVDFFIEYPFVLQHYVKTAGKRQDLVPLGIAEHDPYVLSYVVCTKTDFGKRVIERINEELRAAKGTPAHRELFETPARDLDENSRREYGELYGKFLEMN</sequence>
<feature type="chain" id="PRO_5045747097" description="Solute-binding protein family 3/N-terminal domain-containing protein" evidence="1">
    <location>
        <begin position="22"/>
        <end position="283"/>
    </location>
</feature>
<organism evidence="2 3">
    <name type="scientific">Pseudodesulfovibrio portus</name>
    <dbReference type="NCBI Taxonomy" id="231439"/>
    <lineage>
        <taxon>Bacteria</taxon>
        <taxon>Pseudomonadati</taxon>
        <taxon>Thermodesulfobacteriota</taxon>
        <taxon>Desulfovibrionia</taxon>
        <taxon>Desulfovibrionales</taxon>
        <taxon>Desulfovibrionaceae</taxon>
    </lineage>
</organism>
<evidence type="ECO:0000313" key="2">
    <source>
        <dbReference type="EMBL" id="BDQ33950.1"/>
    </source>
</evidence>
<keyword evidence="1" id="KW-0732">Signal</keyword>
<dbReference type="RefSeq" id="WP_264984000.1">
    <property type="nucleotide sequence ID" value="NZ_AP026708.1"/>
</dbReference>
<dbReference type="Proteomes" id="UP001061361">
    <property type="component" value="Chromosome"/>
</dbReference>
<dbReference type="SUPFAM" id="SSF53850">
    <property type="entry name" value="Periplasmic binding protein-like II"/>
    <property type="match status" value="1"/>
</dbReference>
<gene>
    <name evidence="2" type="ORF">JCM14722_14920</name>
</gene>
<dbReference type="EMBL" id="AP026708">
    <property type="protein sequence ID" value="BDQ33950.1"/>
    <property type="molecule type" value="Genomic_DNA"/>
</dbReference>
<name>A0ABN6RV28_9BACT</name>
<evidence type="ECO:0008006" key="4">
    <source>
        <dbReference type="Google" id="ProtNLM"/>
    </source>
</evidence>
<keyword evidence="3" id="KW-1185">Reference proteome</keyword>
<evidence type="ECO:0000256" key="1">
    <source>
        <dbReference type="SAM" id="SignalP"/>
    </source>
</evidence>
<reference evidence="2" key="1">
    <citation type="submission" date="2022-08" db="EMBL/GenBank/DDBJ databases">
        <title>Genome Sequence of the sulphate-reducing bacterium, Pseudodesulfovibrio portus JCM14722.</title>
        <authorList>
            <person name="Kondo R."/>
            <person name="Kataoka T."/>
        </authorList>
    </citation>
    <scope>NUCLEOTIDE SEQUENCE</scope>
    <source>
        <strain evidence="2">JCM 14722</strain>
    </source>
</reference>